<dbReference type="AlphaFoldDB" id="A0A4S1CB47"/>
<dbReference type="PANTHER" id="PTHR30069:SF53">
    <property type="entry name" value="COLICIN I RECEPTOR-RELATED"/>
    <property type="match status" value="1"/>
</dbReference>
<dbReference type="Pfam" id="PF00593">
    <property type="entry name" value="TonB_dep_Rec_b-barrel"/>
    <property type="match status" value="1"/>
</dbReference>
<dbReference type="Gene3D" id="2.40.170.20">
    <property type="entry name" value="TonB-dependent receptor, beta-barrel domain"/>
    <property type="match status" value="1"/>
</dbReference>
<keyword evidence="3 10" id="KW-1134">Transmembrane beta strand</keyword>
<evidence type="ECO:0000256" key="11">
    <source>
        <dbReference type="RuleBase" id="RU003357"/>
    </source>
</evidence>
<dbReference type="InterPro" id="IPR000531">
    <property type="entry name" value="Beta-barrel_TonB"/>
</dbReference>
<protein>
    <submittedName>
        <fullName evidence="14">TonB-dependent receptor</fullName>
    </submittedName>
</protein>
<proteinExistence type="inferred from homology"/>
<evidence type="ECO:0000313" key="15">
    <source>
        <dbReference type="Proteomes" id="UP000306416"/>
    </source>
</evidence>
<organism evidence="14 15">
    <name type="scientific">Geomonas terrae</name>
    <dbReference type="NCBI Taxonomy" id="2562681"/>
    <lineage>
        <taxon>Bacteria</taxon>
        <taxon>Pseudomonadati</taxon>
        <taxon>Thermodesulfobacteriota</taxon>
        <taxon>Desulfuromonadia</taxon>
        <taxon>Geobacterales</taxon>
        <taxon>Geobacteraceae</taxon>
        <taxon>Geomonas</taxon>
    </lineage>
</organism>
<dbReference type="Gene3D" id="2.170.130.10">
    <property type="entry name" value="TonB-dependent receptor, plug domain"/>
    <property type="match status" value="1"/>
</dbReference>
<keyword evidence="9 10" id="KW-0998">Cell outer membrane</keyword>
<dbReference type="GO" id="GO:0015344">
    <property type="term" value="F:siderophore uptake transmembrane transporter activity"/>
    <property type="evidence" value="ECO:0007669"/>
    <property type="project" value="TreeGrafter"/>
</dbReference>
<comment type="similarity">
    <text evidence="10 11">Belongs to the TonB-dependent receptor family.</text>
</comment>
<evidence type="ECO:0000256" key="5">
    <source>
        <dbReference type="ARBA" id="ARBA00022729"/>
    </source>
</evidence>
<name>A0A4S1CB47_9BACT</name>
<keyword evidence="15" id="KW-1185">Reference proteome</keyword>
<dbReference type="EMBL" id="SRSC01000005">
    <property type="protein sequence ID" value="TGU70363.1"/>
    <property type="molecule type" value="Genomic_DNA"/>
</dbReference>
<reference evidence="14 15" key="1">
    <citation type="submission" date="2019-04" db="EMBL/GenBank/DDBJ databases">
        <title>Geobacter oryzae sp. nov., ferric-reducing bacteria isolated from paddy soil.</title>
        <authorList>
            <person name="Xu Z."/>
            <person name="Masuda Y."/>
            <person name="Itoh H."/>
            <person name="Senoo K."/>
        </authorList>
    </citation>
    <scope>NUCLEOTIDE SEQUENCE [LARGE SCALE GENOMIC DNA]</scope>
    <source>
        <strain evidence="14 15">Red111</strain>
    </source>
</reference>
<evidence type="ECO:0000256" key="8">
    <source>
        <dbReference type="ARBA" id="ARBA00023136"/>
    </source>
</evidence>
<dbReference type="GO" id="GO:0044718">
    <property type="term" value="P:siderophore transmembrane transport"/>
    <property type="evidence" value="ECO:0007669"/>
    <property type="project" value="TreeGrafter"/>
</dbReference>
<dbReference type="InterPro" id="IPR012910">
    <property type="entry name" value="Plug_dom"/>
</dbReference>
<evidence type="ECO:0000256" key="2">
    <source>
        <dbReference type="ARBA" id="ARBA00022448"/>
    </source>
</evidence>
<accession>A0A4S1CB47</accession>
<feature type="domain" description="TonB-dependent receptor-like beta-barrel" evidence="12">
    <location>
        <begin position="315"/>
        <end position="585"/>
    </location>
</feature>
<comment type="subcellular location">
    <subcellularLocation>
        <location evidence="1 10">Cell outer membrane</location>
        <topology evidence="1 10">Multi-pass membrane protein</topology>
    </subcellularLocation>
</comment>
<dbReference type="PANTHER" id="PTHR30069">
    <property type="entry name" value="TONB-DEPENDENT OUTER MEMBRANE RECEPTOR"/>
    <property type="match status" value="1"/>
</dbReference>
<evidence type="ECO:0000256" key="3">
    <source>
        <dbReference type="ARBA" id="ARBA00022452"/>
    </source>
</evidence>
<gene>
    <name evidence="14" type="ORF">E4633_18940</name>
</gene>
<feature type="domain" description="TonB-dependent receptor plug" evidence="13">
    <location>
        <begin position="44"/>
        <end position="146"/>
    </location>
</feature>
<dbReference type="PROSITE" id="PS52016">
    <property type="entry name" value="TONB_DEPENDENT_REC_3"/>
    <property type="match status" value="1"/>
</dbReference>
<dbReference type="InterPro" id="IPR037066">
    <property type="entry name" value="Plug_dom_sf"/>
</dbReference>
<keyword evidence="7 11" id="KW-0798">TonB box</keyword>
<keyword evidence="6" id="KW-0406">Ion transport</keyword>
<evidence type="ECO:0000259" key="13">
    <source>
        <dbReference type="Pfam" id="PF07715"/>
    </source>
</evidence>
<evidence type="ECO:0000256" key="10">
    <source>
        <dbReference type="PROSITE-ProRule" id="PRU01360"/>
    </source>
</evidence>
<evidence type="ECO:0000259" key="12">
    <source>
        <dbReference type="Pfam" id="PF00593"/>
    </source>
</evidence>
<dbReference type="Pfam" id="PF07715">
    <property type="entry name" value="Plug"/>
    <property type="match status" value="1"/>
</dbReference>
<evidence type="ECO:0000313" key="14">
    <source>
        <dbReference type="EMBL" id="TGU70363.1"/>
    </source>
</evidence>
<keyword evidence="4 10" id="KW-0812">Transmembrane</keyword>
<evidence type="ECO:0000256" key="7">
    <source>
        <dbReference type="ARBA" id="ARBA00023077"/>
    </source>
</evidence>
<keyword evidence="2 10" id="KW-0813">Transport</keyword>
<comment type="caution">
    <text evidence="14">The sequence shown here is derived from an EMBL/GenBank/DDBJ whole genome shotgun (WGS) entry which is preliminary data.</text>
</comment>
<keyword evidence="8 10" id="KW-0472">Membrane</keyword>
<dbReference type="SUPFAM" id="SSF56935">
    <property type="entry name" value="Porins"/>
    <property type="match status" value="1"/>
</dbReference>
<sequence length="611" mass="66994">MVLSPMAVTQLRAEDTDEVTRSLGLSGEDVAAVPHSPRPASLIAENVTVIDADEIARLNAHTVADVLQTVPGVQVDLLQTPGNVVLYDILGSTNRHVLVQIDGVPQNFVSSDNIAHIGSIPVQMIERIEIIKGAASAAWGSSLGGVINIVTKLPAQDTPATGLASASIGKNATTDLRAEVSGTVERLGYYLTGGKLFSDGLIPRNDVDLNHGFGKLSYDFLNGGRAILAVDARDADMSLSESSLRDFWETGTARYLNGYFSVQYPLAERLSLEVNARGGKRSTAHVVGHFVATPNPFMHATAREVYQGYEAALNWGDASRGLKAGVEYEQTDVQQREFILPIPDFNIDKTLTRYSTYLSGTYTIGKLSVLPGARFDRFNLLDDALSGTLGATYRLTDNTLLRGYAAYGYSMPLISNYGSMDGQVPHKLQQIRTVQAGIESTAIPYLWLKVMLFDNEVWNIQTIDRYNVLHRDEQSREGVDMEWRTSSLYGFMLSGGYTFTDARNKKTGEQLSGGESGPRHAVKGALTYQNEEIGLTSVLTANYSDWNLATPGADSTAMFLDLHVTQKLAPSSDRSPELFFSVRNLLDTKLYQYNFRPAAPRWFEFGGRLRF</sequence>
<evidence type="ECO:0000256" key="1">
    <source>
        <dbReference type="ARBA" id="ARBA00004571"/>
    </source>
</evidence>
<dbReference type="Proteomes" id="UP000306416">
    <property type="component" value="Unassembled WGS sequence"/>
</dbReference>
<evidence type="ECO:0000256" key="9">
    <source>
        <dbReference type="ARBA" id="ARBA00023237"/>
    </source>
</evidence>
<evidence type="ECO:0000256" key="6">
    <source>
        <dbReference type="ARBA" id="ARBA00023065"/>
    </source>
</evidence>
<dbReference type="GO" id="GO:0009279">
    <property type="term" value="C:cell outer membrane"/>
    <property type="evidence" value="ECO:0007669"/>
    <property type="project" value="UniProtKB-SubCell"/>
</dbReference>
<dbReference type="InterPro" id="IPR036942">
    <property type="entry name" value="Beta-barrel_TonB_sf"/>
</dbReference>
<keyword evidence="14" id="KW-0675">Receptor</keyword>
<keyword evidence="5" id="KW-0732">Signal</keyword>
<dbReference type="InterPro" id="IPR039426">
    <property type="entry name" value="TonB-dep_rcpt-like"/>
</dbReference>
<evidence type="ECO:0000256" key="4">
    <source>
        <dbReference type="ARBA" id="ARBA00022692"/>
    </source>
</evidence>